<dbReference type="InterPro" id="IPR015422">
    <property type="entry name" value="PyrdxlP-dep_Trfase_small"/>
</dbReference>
<dbReference type="PANTHER" id="PTHR43807:SF14">
    <property type="entry name" value="KYNURENINE--OXOGLUTARATE TRANSAMINASE 1"/>
    <property type="match status" value="1"/>
</dbReference>
<dbReference type="GO" id="GO:0047804">
    <property type="term" value="F:cysteine-S-conjugate beta-lyase activity"/>
    <property type="evidence" value="ECO:0007669"/>
    <property type="project" value="UniProtKB-EC"/>
</dbReference>
<comment type="pathway">
    <text evidence="8">Amino-acid degradation; L-kynurenine degradation; kynurenate from L-kynurenine: step 1/2.</text>
</comment>
<dbReference type="PANTHER" id="PTHR43807">
    <property type="entry name" value="FI04487P"/>
    <property type="match status" value="1"/>
</dbReference>
<comment type="catalytic activity">
    <reaction evidence="10">
        <text>an S-substituted L-cysteine + H2O = a thiol + pyruvate + NH4(+)</text>
        <dbReference type="Rhea" id="RHEA:18121"/>
        <dbReference type="ChEBI" id="CHEBI:15361"/>
        <dbReference type="ChEBI" id="CHEBI:15377"/>
        <dbReference type="ChEBI" id="CHEBI:28938"/>
        <dbReference type="ChEBI" id="CHEBI:29256"/>
        <dbReference type="ChEBI" id="CHEBI:58717"/>
        <dbReference type="EC" id="4.4.1.13"/>
    </reaction>
    <physiologicalReaction direction="left-to-right" evidence="10">
        <dbReference type="Rhea" id="RHEA:18122"/>
    </physiologicalReaction>
</comment>
<evidence type="ECO:0000256" key="7">
    <source>
        <dbReference type="ARBA" id="ARBA00023239"/>
    </source>
</evidence>
<evidence type="ECO:0000256" key="2">
    <source>
        <dbReference type="ARBA" id="ARBA00007441"/>
    </source>
</evidence>
<dbReference type="FunFam" id="3.90.1150.10:FF:000275">
    <property type="entry name" value="kynurenine--oxoglutarate transaminase 1"/>
    <property type="match status" value="1"/>
</dbReference>
<dbReference type="GeneTree" id="ENSGT00940000158797"/>
<dbReference type="FunFam" id="3.90.1150.10:FF:000021">
    <property type="entry name" value="Kynurenine--oxoglutarate transaminase 3"/>
    <property type="match status" value="1"/>
</dbReference>
<reference evidence="12" key="2">
    <citation type="submission" date="2020-05" db="UniProtKB">
        <authorList>
            <consortium name="Ensembl"/>
        </authorList>
    </citation>
    <scope>IDENTIFICATION</scope>
</reference>
<dbReference type="SUPFAM" id="SSF53383">
    <property type="entry name" value="PLP-dependent transferases"/>
    <property type="match status" value="1"/>
</dbReference>
<comment type="subunit">
    <text evidence="3">Homodimer.</text>
</comment>
<comment type="catalytic activity">
    <reaction evidence="9">
        <text>L-kynurenine + 2-oxoglutarate = kynurenate + L-glutamate + H2O</text>
        <dbReference type="Rhea" id="RHEA:65560"/>
        <dbReference type="ChEBI" id="CHEBI:15377"/>
        <dbReference type="ChEBI" id="CHEBI:16810"/>
        <dbReference type="ChEBI" id="CHEBI:29985"/>
        <dbReference type="ChEBI" id="CHEBI:57959"/>
        <dbReference type="ChEBI" id="CHEBI:58454"/>
        <dbReference type="EC" id="2.6.1.7"/>
    </reaction>
    <physiologicalReaction direction="left-to-right" evidence="9">
        <dbReference type="Rhea" id="RHEA:65561"/>
    </physiologicalReaction>
</comment>
<dbReference type="Xenbase" id="XB-GENE-966486">
    <property type="gene designation" value="kyat1"/>
</dbReference>
<protein>
    <submittedName>
        <fullName evidence="12">Kynurenine aminotransferase 1</fullName>
    </submittedName>
</protein>
<dbReference type="CDD" id="cd00609">
    <property type="entry name" value="AAT_like"/>
    <property type="match status" value="1"/>
</dbReference>
<keyword evidence="7" id="KW-0456">Lyase</keyword>
<comment type="similarity">
    <text evidence="2">Belongs to the class-I pyridoxal-phosphate-dependent aminotransferase family.</text>
</comment>
<evidence type="ECO:0000256" key="5">
    <source>
        <dbReference type="ARBA" id="ARBA00022679"/>
    </source>
</evidence>
<evidence type="ECO:0000256" key="4">
    <source>
        <dbReference type="ARBA" id="ARBA00022576"/>
    </source>
</evidence>
<keyword evidence="5" id="KW-0808">Transferase</keyword>
<proteinExistence type="inferred from homology"/>
<dbReference type="InParanoid" id="A0A6I8QU34"/>
<dbReference type="GO" id="GO:0070189">
    <property type="term" value="P:kynurenine metabolic process"/>
    <property type="evidence" value="ECO:0007669"/>
    <property type="project" value="UniProtKB-ARBA"/>
</dbReference>
<dbReference type="Gene3D" id="3.40.640.10">
    <property type="entry name" value="Type I PLP-dependent aspartate aminotransferase-like (Major domain)"/>
    <property type="match status" value="1"/>
</dbReference>
<dbReference type="AlphaFoldDB" id="A0A6I8QU34"/>
<comment type="cofactor">
    <cofactor evidence="1">
        <name>pyridoxal 5'-phosphate</name>
        <dbReference type="ChEBI" id="CHEBI:597326"/>
    </cofactor>
</comment>
<name>A0A6I8QU34_XENTR</name>
<reference evidence="12" key="1">
    <citation type="journal article" date="2010" name="Science">
        <title>The genome of the Western clawed frog Xenopus tropicalis.</title>
        <authorList>
            <person name="Hellsten U."/>
            <person name="Harland R.M."/>
            <person name="Gilchrist M.J."/>
            <person name="Hendrix D."/>
            <person name="Jurka J."/>
            <person name="Kapitonov V."/>
            <person name="Ovcharenko I."/>
            <person name="Putnam N.H."/>
            <person name="Shu S."/>
            <person name="Taher L."/>
            <person name="Blitz I.L."/>
            <person name="Blumberg B."/>
            <person name="Dichmann D.S."/>
            <person name="Dubchak I."/>
            <person name="Amaya E."/>
            <person name="Detter J.C."/>
            <person name="Fletcher R."/>
            <person name="Gerhard D.S."/>
            <person name="Goodstein D."/>
            <person name="Graves T."/>
            <person name="Grigoriev I.V."/>
            <person name="Grimwood J."/>
            <person name="Kawashima T."/>
            <person name="Lindquist E."/>
            <person name="Lucas S.M."/>
            <person name="Mead P.E."/>
            <person name="Mitros T."/>
            <person name="Ogino H."/>
            <person name="Ohta Y."/>
            <person name="Poliakov A.V."/>
            <person name="Pollet N."/>
            <person name="Robert J."/>
            <person name="Salamov A."/>
            <person name="Sater A.K."/>
            <person name="Schmutz J."/>
            <person name="Terry A."/>
            <person name="Vize P.D."/>
            <person name="Warren W.C."/>
            <person name="Wells D."/>
            <person name="Wills A."/>
            <person name="Wilson R.K."/>
            <person name="Zimmerman L.B."/>
            <person name="Zorn A.M."/>
            <person name="Grainger R."/>
            <person name="Grammer T."/>
            <person name="Khokha M.K."/>
            <person name="Richardson P.M."/>
            <person name="Rokhsar D.S."/>
        </authorList>
    </citation>
    <scope>NUCLEOTIDE SEQUENCE [LARGE SCALE GENOMIC DNA]</scope>
    <source>
        <strain evidence="12">Nigerian</strain>
    </source>
</reference>
<evidence type="ECO:0000313" key="12">
    <source>
        <dbReference type="Ensembl" id="ENSXETP00000076897"/>
    </source>
</evidence>
<dbReference type="FunFam" id="3.40.640.10:FF:000264">
    <property type="entry name" value="Kynurenine--oxoglutarate transaminase 1"/>
    <property type="match status" value="1"/>
</dbReference>
<evidence type="ECO:0000256" key="3">
    <source>
        <dbReference type="ARBA" id="ARBA00011738"/>
    </source>
</evidence>
<keyword evidence="6" id="KW-0663">Pyridoxal phosphate</keyword>
<evidence type="ECO:0000256" key="1">
    <source>
        <dbReference type="ARBA" id="ARBA00001933"/>
    </source>
</evidence>
<feature type="domain" description="Aminotransferase class I/classII large" evidence="11">
    <location>
        <begin position="114"/>
        <end position="488"/>
    </location>
</feature>
<sequence length="558" mass="62381">MNDISMAGMFRSRAPFLAALSLPGYKTHTSAFIQNKVQPLLSLPLHGLPGWGGHRLIPRTDFGTCQPEKRGSAVRSISCSVQDAMAKQLQARRLKGVDENIWVDLVSLAAQYKPVNLGQGFPDFPPPAFVREAFARAVTEEPLLNQYTRAFGHPLLVQNLARLFGQLLGQDLDPFSNVLVSVGAYGALFCAFQAFVDEGDEVIIIEPFFDCYEPMTKMAGGKCVFIPLRPKPAEAGVPMTSGSWRLDLEELAGKISRHTKALVINTPNNPLGKVFRKEELEEIADICTRHNILCFSDEVYEWLVYDGNQHVRIASLPGMWERTITIGSAGKTFSATGWKVGWALGPDHLLKHLRTVHQNSVYHCATAAQEAVAQGLQRELEQLGKPDSYFVQLRDELEKKRDRLYHCLREVGMEPIMPQGSYFMIADISHFRTEVPPPSDANIPYDYYFAKWMMKNKHLAAIPVSAFFSAPHKKYFENFLRFCFVKVTRSGISSDHKADGKLPFNCIHTVEISLSTRKIGNVPAPPLLIPKTCTSCLPLMGFCYSTSTQSAFAQIFHH</sequence>
<dbReference type="InterPro" id="IPR015424">
    <property type="entry name" value="PyrdxlP-dep_Trfase"/>
</dbReference>
<dbReference type="Gene3D" id="3.90.1150.10">
    <property type="entry name" value="Aspartate Aminotransferase, domain 1"/>
    <property type="match status" value="1"/>
</dbReference>
<dbReference type="InterPro" id="IPR051326">
    <property type="entry name" value="Kynurenine-oxoglutarate_AT"/>
</dbReference>
<dbReference type="FunCoup" id="A0A6I8QU34">
    <property type="interactions" value="846"/>
</dbReference>
<dbReference type="GO" id="GO:0016212">
    <property type="term" value="F:kynurenine-oxoglutarate transaminase activity"/>
    <property type="evidence" value="ECO:0007669"/>
    <property type="project" value="UniProtKB-EC"/>
</dbReference>
<dbReference type="InterPro" id="IPR015421">
    <property type="entry name" value="PyrdxlP-dep_Trfase_major"/>
</dbReference>
<gene>
    <name evidence="12" type="primary">kyat1</name>
</gene>
<evidence type="ECO:0000256" key="9">
    <source>
        <dbReference type="ARBA" id="ARBA00047478"/>
    </source>
</evidence>
<accession>A0A6I8QU34</accession>
<evidence type="ECO:0000256" key="6">
    <source>
        <dbReference type="ARBA" id="ARBA00022898"/>
    </source>
</evidence>
<evidence type="ECO:0000256" key="8">
    <source>
        <dbReference type="ARBA" id="ARBA00024016"/>
    </source>
</evidence>
<dbReference type="Ensembl" id="ENSXETT00000084510">
    <property type="protein sequence ID" value="ENSXETP00000076897"/>
    <property type="gene ID" value="ENSXETG00000012909"/>
</dbReference>
<organism evidence="12">
    <name type="scientific">Xenopus tropicalis</name>
    <name type="common">Western clawed frog</name>
    <name type="synonym">Silurana tropicalis</name>
    <dbReference type="NCBI Taxonomy" id="8364"/>
    <lineage>
        <taxon>Eukaryota</taxon>
        <taxon>Metazoa</taxon>
        <taxon>Chordata</taxon>
        <taxon>Craniata</taxon>
        <taxon>Vertebrata</taxon>
        <taxon>Euteleostomi</taxon>
        <taxon>Amphibia</taxon>
        <taxon>Batrachia</taxon>
        <taxon>Anura</taxon>
        <taxon>Pipoidea</taxon>
        <taxon>Pipidae</taxon>
        <taxon>Xenopodinae</taxon>
        <taxon>Xenopus</taxon>
        <taxon>Silurana</taxon>
    </lineage>
</organism>
<evidence type="ECO:0000259" key="11">
    <source>
        <dbReference type="Pfam" id="PF00155"/>
    </source>
</evidence>
<dbReference type="Pfam" id="PF00155">
    <property type="entry name" value="Aminotran_1_2"/>
    <property type="match status" value="1"/>
</dbReference>
<evidence type="ECO:0000256" key="10">
    <source>
        <dbReference type="ARBA" id="ARBA00049325"/>
    </source>
</evidence>
<dbReference type="InterPro" id="IPR004839">
    <property type="entry name" value="Aminotransferase_I/II_large"/>
</dbReference>
<dbReference type="Bgee" id="ENSXETG00000012909">
    <property type="expression patterns" value="Expressed in mesonephros and 12 other cell types or tissues"/>
</dbReference>
<dbReference type="GO" id="GO:0030170">
    <property type="term" value="F:pyridoxal phosphate binding"/>
    <property type="evidence" value="ECO:0007669"/>
    <property type="project" value="InterPro"/>
</dbReference>
<keyword evidence="4" id="KW-0032">Aminotransferase</keyword>